<dbReference type="Proteomes" id="UP001196413">
    <property type="component" value="Unassembled WGS sequence"/>
</dbReference>
<keyword evidence="2" id="KW-1185">Reference proteome</keyword>
<reference evidence="1" key="1">
    <citation type="submission" date="2021-06" db="EMBL/GenBank/DDBJ databases">
        <title>Parelaphostrongylus tenuis whole genome reference sequence.</title>
        <authorList>
            <person name="Garwood T.J."/>
            <person name="Larsen P.A."/>
            <person name="Fountain-Jones N.M."/>
            <person name="Garbe J.R."/>
            <person name="Macchietto M.G."/>
            <person name="Kania S.A."/>
            <person name="Gerhold R.W."/>
            <person name="Richards J.E."/>
            <person name="Wolf T.M."/>
        </authorList>
    </citation>
    <scope>NUCLEOTIDE SEQUENCE</scope>
    <source>
        <strain evidence="1">MNPRO001-30</strain>
        <tissue evidence="1">Meninges</tissue>
    </source>
</reference>
<evidence type="ECO:0000313" key="1">
    <source>
        <dbReference type="EMBL" id="KAJ1371556.1"/>
    </source>
</evidence>
<gene>
    <name evidence="1" type="ORF">KIN20_033525</name>
</gene>
<accession>A0AAD5WIV5</accession>
<comment type="caution">
    <text evidence="1">The sequence shown here is derived from an EMBL/GenBank/DDBJ whole genome shotgun (WGS) entry which is preliminary data.</text>
</comment>
<proteinExistence type="predicted"/>
<evidence type="ECO:0000313" key="2">
    <source>
        <dbReference type="Proteomes" id="UP001196413"/>
    </source>
</evidence>
<organism evidence="1 2">
    <name type="scientific">Parelaphostrongylus tenuis</name>
    <name type="common">Meningeal worm</name>
    <dbReference type="NCBI Taxonomy" id="148309"/>
    <lineage>
        <taxon>Eukaryota</taxon>
        <taxon>Metazoa</taxon>
        <taxon>Ecdysozoa</taxon>
        <taxon>Nematoda</taxon>
        <taxon>Chromadorea</taxon>
        <taxon>Rhabditida</taxon>
        <taxon>Rhabditina</taxon>
        <taxon>Rhabditomorpha</taxon>
        <taxon>Strongyloidea</taxon>
        <taxon>Metastrongylidae</taxon>
        <taxon>Parelaphostrongylus</taxon>
    </lineage>
</organism>
<protein>
    <submittedName>
        <fullName evidence="1">Uncharacterized protein</fullName>
    </submittedName>
</protein>
<name>A0AAD5WIV5_PARTN</name>
<dbReference type="AlphaFoldDB" id="A0AAD5WIV5"/>
<dbReference type="EMBL" id="JAHQIW010007001">
    <property type="protein sequence ID" value="KAJ1371556.1"/>
    <property type="molecule type" value="Genomic_DNA"/>
</dbReference>
<sequence>MELFDVTTLHYKPTHELLTKYQEAVNMFGLSIQQFMVLLEVCWDCSIFRWPVKYLAQTRWMTMRQRLAPNLAIAFIFKIEAPVIDPGHYSTAAQMVYDLREQVVSQRLEDLRQKWSK</sequence>